<keyword evidence="1" id="KW-0808">Transferase</keyword>
<dbReference type="SUPFAM" id="SSF53474">
    <property type="entry name" value="alpha/beta-Hydrolases"/>
    <property type="match status" value="1"/>
</dbReference>
<proteinExistence type="predicted"/>
<feature type="domain" description="Poly-beta-hydroxybutyrate polymerase N-terminal" evidence="4">
    <location>
        <begin position="12"/>
        <end position="180"/>
    </location>
</feature>
<organism evidence="5 6">
    <name type="scientific">Pseudomonas taiwanensis SJ9</name>
    <dbReference type="NCBI Taxonomy" id="1388762"/>
    <lineage>
        <taxon>Bacteria</taxon>
        <taxon>Pseudomonadati</taxon>
        <taxon>Pseudomonadota</taxon>
        <taxon>Gammaproteobacteria</taxon>
        <taxon>Pseudomonadales</taxon>
        <taxon>Pseudomonadaceae</taxon>
        <taxon>Pseudomonas</taxon>
    </lineage>
</organism>
<dbReference type="Pfam" id="PF07167">
    <property type="entry name" value="PhaC_N"/>
    <property type="match status" value="1"/>
</dbReference>
<evidence type="ECO:0000256" key="3">
    <source>
        <dbReference type="SAM" id="MobiDB-lite"/>
    </source>
</evidence>
<dbReference type="PANTHER" id="PTHR36837">
    <property type="entry name" value="POLY(3-HYDROXYALKANOATE) POLYMERASE SUBUNIT PHAC"/>
    <property type="match status" value="1"/>
</dbReference>
<evidence type="ECO:0000256" key="2">
    <source>
        <dbReference type="ARBA" id="ARBA00023315"/>
    </source>
</evidence>
<dbReference type="AlphaFoldDB" id="V7D9R3"/>
<comment type="caution">
    <text evidence="5">The sequence shown here is derived from an EMBL/GenBank/DDBJ whole genome shotgun (WGS) entry which is preliminary data.</text>
</comment>
<dbReference type="PANTHER" id="PTHR36837:SF5">
    <property type="entry name" value="POLY-3-HYDROXYBUTYRATE SYNTHASE"/>
    <property type="match status" value="1"/>
</dbReference>
<dbReference type="GO" id="GO:0042619">
    <property type="term" value="P:poly-hydroxybutyrate biosynthetic process"/>
    <property type="evidence" value="ECO:0007669"/>
    <property type="project" value="InterPro"/>
</dbReference>
<keyword evidence="2" id="KW-0012">Acyltransferase</keyword>
<evidence type="ECO:0000313" key="5">
    <source>
        <dbReference type="EMBL" id="ESW39049.1"/>
    </source>
</evidence>
<evidence type="ECO:0000256" key="1">
    <source>
        <dbReference type="ARBA" id="ARBA00022679"/>
    </source>
</evidence>
<dbReference type="Proteomes" id="UP000018511">
    <property type="component" value="Unassembled WGS sequence"/>
</dbReference>
<feature type="non-terminal residue" evidence="5">
    <location>
        <position position="233"/>
    </location>
</feature>
<name>V7D9R3_9PSED</name>
<accession>V7D9R3</accession>
<protein>
    <recommendedName>
        <fullName evidence="4">Poly-beta-hydroxybutyrate polymerase N-terminal domain-containing protein</fullName>
    </recommendedName>
</protein>
<evidence type="ECO:0000259" key="4">
    <source>
        <dbReference type="Pfam" id="PF07167"/>
    </source>
</evidence>
<dbReference type="GO" id="GO:0016746">
    <property type="term" value="F:acyltransferase activity"/>
    <property type="evidence" value="ECO:0007669"/>
    <property type="project" value="UniProtKB-KW"/>
</dbReference>
<gene>
    <name evidence="5" type="ORF">O164_14285</name>
</gene>
<evidence type="ECO:0000313" key="6">
    <source>
        <dbReference type="Proteomes" id="UP000018511"/>
    </source>
</evidence>
<dbReference type="InterPro" id="IPR051321">
    <property type="entry name" value="PHA/PHB_synthase"/>
</dbReference>
<sequence length="233" mass="26521">MLGDTPFQPNPRDPRFSDPTWSQNPFYRRGLQAYLAWQKQTRLWIEESHLDDDDRARAHFLFNLINDALAPSNSLLNPLAVKELFNSGGQSLVRGVAHLLDDLRHNDGLPRQVDERAFEVGGNLAATAGAVVFRNELLELIQYKPMSEKQHARPLLVVPPQINKFYIFDLSSTNSFVQYMLKSGLQVFMVSWRNPDPRHREWGLSSYVQALEEALNACRSISGNRDPNLMGAC</sequence>
<dbReference type="EMBL" id="AXUP01000176">
    <property type="protein sequence ID" value="ESW39049.1"/>
    <property type="molecule type" value="Genomic_DNA"/>
</dbReference>
<dbReference type="InterPro" id="IPR010941">
    <property type="entry name" value="PhaC_N"/>
</dbReference>
<feature type="region of interest" description="Disordered" evidence="3">
    <location>
        <begin position="1"/>
        <end position="21"/>
    </location>
</feature>
<reference evidence="5 6" key="1">
    <citation type="submission" date="2013-10" db="EMBL/GenBank/DDBJ databases">
        <title>Whole Genome Shotgun Sequence of Pseudomonas taiwanensis SJ9.</title>
        <authorList>
            <person name="Hong S.-J."/>
            <person name="Shin J.-H."/>
        </authorList>
    </citation>
    <scope>NUCLEOTIDE SEQUENCE [LARGE SCALE GENOMIC DNA]</scope>
    <source>
        <strain evidence="5 6">SJ9</strain>
    </source>
</reference>
<dbReference type="InterPro" id="IPR029058">
    <property type="entry name" value="AB_hydrolase_fold"/>
</dbReference>